<evidence type="ECO:0000259" key="2">
    <source>
        <dbReference type="PROSITE" id="PS50181"/>
    </source>
</evidence>
<dbReference type="EMBL" id="VDMD01000001">
    <property type="protein sequence ID" value="TRM70668.1"/>
    <property type="molecule type" value="Genomic_DNA"/>
</dbReference>
<organism evidence="3 4">
    <name type="scientific">Schizophyllum amplum</name>
    <dbReference type="NCBI Taxonomy" id="97359"/>
    <lineage>
        <taxon>Eukaryota</taxon>
        <taxon>Fungi</taxon>
        <taxon>Dikarya</taxon>
        <taxon>Basidiomycota</taxon>
        <taxon>Agaricomycotina</taxon>
        <taxon>Agaricomycetes</taxon>
        <taxon>Agaricomycetidae</taxon>
        <taxon>Agaricales</taxon>
        <taxon>Schizophyllaceae</taxon>
        <taxon>Schizophyllum</taxon>
    </lineage>
</organism>
<comment type="caution">
    <text evidence="3">The sequence shown here is derived from an EMBL/GenBank/DDBJ whole genome shotgun (WGS) entry which is preliminary data.</text>
</comment>
<dbReference type="Pfam" id="PF12937">
    <property type="entry name" value="F-box-like"/>
    <property type="match status" value="1"/>
</dbReference>
<sequence>MARQALAALDSNDSAQARTSEAASNARARPAKRSKGARATDRSVQSASARTRSKKKLAALFELPLDIIYEILSHLHPAHLLNVSRTNKALRQILMCKNARSVWRSSFANAQDVPPVPDDLTEPQYARLLFDKSCMFCLTPNTSTVAWAARIRSCKRCLPPFCAEEDMFGIVELLRYDVALTQLVPSSRMKDRHGEGRFYPCEEISAVLEAGEEVWNDEDAARPWLKEMVQKCEKREAHGRLLEEWDDRRQDERARELDEIHHQRKNAIYDKLRALGWGEEVVKSDAKLSSYSAIARAQPLTNYGWQKIMHEVIAHVKIVRERRLAEEKRVAIRARYKRFAGAYEAFRLTKPIDAVLPAVGNLVLIDSVRTAIEETPVDQDLPEAFYRDIVDGIPESWYAEWRARCEKALLDKMSEALGEVVPPSSLHLATTLFSHGCSLADLARVVRYPDLLADPLMMDTLDPGAWEIRSRTGYAPWSATEIDFSLDLHDYACRLLRMTGRAPETTTMEEMRALDPLYSFERPTQNNVLTHVARWPHVVRFFMVRVFSVVWNC</sequence>
<feature type="region of interest" description="Disordered" evidence="1">
    <location>
        <begin position="1"/>
        <end position="50"/>
    </location>
</feature>
<dbReference type="PROSITE" id="PS50181">
    <property type="entry name" value="FBOX"/>
    <property type="match status" value="1"/>
</dbReference>
<dbReference type="InterPro" id="IPR001810">
    <property type="entry name" value="F-box_dom"/>
</dbReference>
<accession>A0A550D0W1</accession>
<evidence type="ECO:0000313" key="3">
    <source>
        <dbReference type="EMBL" id="TRM70668.1"/>
    </source>
</evidence>
<evidence type="ECO:0000313" key="4">
    <source>
        <dbReference type="Proteomes" id="UP000320762"/>
    </source>
</evidence>
<dbReference type="AlphaFoldDB" id="A0A550D0W1"/>
<keyword evidence="4" id="KW-1185">Reference proteome</keyword>
<dbReference type="OrthoDB" id="2322499at2759"/>
<dbReference type="Proteomes" id="UP000320762">
    <property type="component" value="Unassembled WGS sequence"/>
</dbReference>
<name>A0A550D0W1_9AGAR</name>
<proteinExistence type="predicted"/>
<feature type="domain" description="F-box" evidence="2">
    <location>
        <begin position="57"/>
        <end position="106"/>
    </location>
</feature>
<evidence type="ECO:0000256" key="1">
    <source>
        <dbReference type="SAM" id="MobiDB-lite"/>
    </source>
</evidence>
<gene>
    <name evidence="3" type="ORF">BD626DRAFT_31935</name>
</gene>
<protein>
    <recommendedName>
        <fullName evidence="2">F-box domain-containing protein</fullName>
    </recommendedName>
</protein>
<dbReference type="InterPro" id="IPR036047">
    <property type="entry name" value="F-box-like_dom_sf"/>
</dbReference>
<dbReference type="SUPFAM" id="SSF81383">
    <property type="entry name" value="F-box domain"/>
    <property type="match status" value="1"/>
</dbReference>
<dbReference type="STRING" id="97359.A0A550D0W1"/>
<dbReference type="Gene3D" id="1.20.1280.50">
    <property type="match status" value="1"/>
</dbReference>
<reference evidence="3 4" key="1">
    <citation type="journal article" date="2019" name="New Phytol.">
        <title>Comparative genomics reveals unique wood-decay strategies and fruiting body development in the Schizophyllaceae.</title>
        <authorList>
            <person name="Almasi E."/>
            <person name="Sahu N."/>
            <person name="Krizsan K."/>
            <person name="Balint B."/>
            <person name="Kovacs G.M."/>
            <person name="Kiss B."/>
            <person name="Cseklye J."/>
            <person name="Drula E."/>
            <person name="Henrissat B."/>
            <person name="Nagy I."/>
            <person name="Chovatia M."/>
            <person name="Adam C."/>
            <person name="LaButti K."/>
            <person name="Lipzen A."/>
            <person name="Riley R."/>
            <person name="Grigoriev I.V."/>
            <person name="Nagy L.G."/>
        </authorList>
    </citation>
    <scope>NUCLEOTIDE SEQUENCE [LARGE SCALE GENOMIC DNA]</scope>
    <source>
        <strain evidence="3 4">NL-1724</strain>
    </source>
</reference>
<dbReference type="CDD" id="cd09917">
    <property type="entry name" value="F-box_SF"/>
    <property type="match status" value="1"/>
</dbReference>
<feature type="compositionally biased region" description="Polar residues" evidence="1">
    <location>
        <begin position="11"/>
        <end position="23"/>
    </location>
</feature>